<feature type="transmembrane region" description="Helical" evidence="2">
    <location>
        <begin position="188"/>
        <end position="209"/>
    </location>
</feature>
<dbReference type="Proteomes" id="UP001221142">
    <property type="component" value="Unassembled WGS sequence"/>
</dbReference>
<feature type="non-terminal residue" evidence="3">
    <location>
        <position position="1"/>
    </location>
</feature>
<evidence type="ECO:0000256" key="2">
    <source>
        <dbReference type="SAM" id="Phobius"/>
    </source>
</evidence>
<reference evidence="3" key="1">
    <citation type="submission" date="2023-03" db="EMBL/GenBank/DDBJ databases">
        <title>Massive genome expansion in bonnet fungi (Mycena s.s.) driven by repeated elements and novel gene families across ecological guilds.</title>
        <authorList>
            <consortium name="Lawrence Berkeley National Laboratory"/>
            <person name="Harder C.B."/>
            <person name="Miyauchi S."/>
            <person name="Viragh M."/>
            <person name="Kuo A."/>
            <person name="Thoen E."/>
            <person name="Andreopoulos B."/>
            <person name="Lu D."/>
            <person name="Skrede I."/>
            <person name="Drula E."/>
            <person name="Henrissat B."/>
            <person name="Morin E."/>
            <person name="Kohler A."/>
            <person name="Barry K."/>
            <person name="LaButti K."/>
            <person name="Morin E."/>
            <person name="Salamov A."/>
            <person name="Lipzen A."/>
            <person name="Mereny Z."/>
            <person name="Hegedus B."/>
            <person name="Baldrian P."/>
            <person name="Stursova M."/>
            <person name="Weitz H."/>
            <person name="Taylor A."/>
            <person name="Grigoriev I.V."/>
            <person name="Nagy L.G."/>
            <person name="Martin F."/>
            <person name="Kauserud H."/>
        </authorList>
    </citation>
    <scope>NUCLEOTIDE SEQUENCE</scope>
    <source>
        <strain evidence="3">9284</strain>
    </source>
</reference>
<proteinExistence type="predicted"/>
<evidence type="ECO:0000313" key="3">
    <source>
        <dbReference type="EMBL" id="KAJ7618506.1"/>
    </source>
</evidence>
<keyword evidence="2" id="KW-0472">Membrane</keyword>
<accession>A0AAD7BEF5</accession>
<feature type="transmembrane region" description="Helical" evidence="2">
    <location>
        <begin position="229"/>
        <end position="252"/>
    </location>
</feature>
<gene>
    <name evidence="3" type="ORF">FB45DRAFT_931801</name>
</gene>
<keyword evidence="2" id="KW-1133">Transmembrane helix</keyword>
<dbReference type="AlphaFoldDB" id="A0AAD7BEF5"/>
<feature type="transmembrane region" description="Helical" evidence="2">
    <location>
        <begin position="273"/>
        <end position="293"/>
    </location>
</feature>
<evidence type="ECO:0000256" key="1">
    <source>
        <dbReference type="SAM" id="MobiDB-lite"/>
    </source>
</evidence>
<feature type="transmembrane region" description="Helical" evidence="2">
    <location>
        <begin position="72"/>
        <end position="94"/>
    </location>
</feature>
<comment type="caution">
    <text evidence="3">The sequence shown here is derived from an EMBL/GenBank/DDBJ whole genome shotgun (WGS) entry which is preliminary data.</text>
</comment>
<keyword evidence="4" id="KW-1185">Reference proteome</keyword>
<feature type="transmembrane region" description="Helical" evidence="2">
    <location>
        <begin position="299"/>
        <end position="319"/>
    </location>
</feature>
<name>A0AAD7BEF5_9AGAR</name>
<organism evidence="3 4">
    <name type="scientific">Roridomyces roridus</name>
    <dbReference type="NCBI Taxonomy" id="1738132"/>
    <lineage>
        <taxon>Eukaryota</taxon>
        <taxon>Fungi</taxon>
        <taxon>Dikarya</taxon>
        <taxon>Basidiomycota</taxon>
        <taxon>Agaricomycotina</taxon>
        <taxon>Agaricomycetes</taxon>
        <taxon>Agaricomycetidae</taxon>
        <taxon>Agaricales</taxon>
        <taxon>Marasmiineae</taxon>
        <taxon>Mycenaceae</taxon>
        <taxon>Roridomyces</taxon>
    </lineage>
</organism>
<dbReference type="EMBL" id="JARKIF010000019">
    <property type="protein sequence ID" value="KAJ7618506.1"/>
    <property type="molecule type" value="Genomic_DNA"/>
</dbReference>
<keyword evidence="2" id="KW-0812">Transmembrane</keyword>
<evidence type="ECO:0000313" key="4">
    <source>
        <dbReference type="Proteomes" id="UP001221142"/>
    </source>
</evidence>
<feature type="transmembrane region" description="Helical" evidence="2">
    <location>
        <begin position="126"/>
        <end position="146"/>
    </location>
</feature>
<feature type="region of interest" description="Disordered" evidence="1">
    <location>
        <begin position="97"/>
        <end position="118"/>
    </location>
</feature>
<sequence>MPSFVFSVSSLPRSFGGLLIGVLNIFNVDNQPVLVIHEYSTPPPTKTTPMYLPPTRCIPGPSSSPSEFPDTALLGFIAMVIIGLVCIVCTMFNASPPDTHPPPSPKPKKLRPIPSSSNRDPWSRVIWTYLAIIVFGTPLAHHLYFYKPRLVGDLGTQIMLMVEKAFLKVWDSIESLFSLNIVPHWRQYLKIGFLAFSGHSMGLLAFFTYRRWYRPVARILQTPIPSFMSLPFIVPMALFGSTSRLSWILSFICDSVDRDLPRPQTMHHWLSRLPSVVYSLVGATDSVGIWMILGPFSLNIVMLALLTVALTIHAIPWALKTMQRHRDIIRDVIRAETIAVALSTCYHGVSLPVALLWPKYRAWPAESRRLWQSIYCSEARAETRRMLRALLENNLRFKDERIREWSTHGRELRHELLMGSNWGLYGDMEGLAYYSGAGHCRAGLRFCTATFISCLQFV</sequence>
<protein>
    <submittedName>
        <fullName evidence="3">Uncharacterized protein</fullName>
    </submittedName>
</protein>